<sequence>MLSSVSYAPEQFRFYLKRNYFQFVLIAQLMLATLMMLVQCGGKKKEAPAAAAGGAAGEKPAGAPAEGEKKEE</sequence>
<feature type="compositionally biased region" description="Low complexity" evidence="1">
    <location>
        <begin position="49"/>
        <end position="65"/>
    </location>
</feature>
<evidence type="ECO:0000256" key="1">
    <source>
        <dbReference type="SAM" id="MobiDB-lite"/>
    </source>
</evidence>
<name>A0A016SVM5_9BILA</name>
<organism evidence="3 4">
    <name type="scientific">Ancylostoma ceylanicum</name>
    <dbReference type="NCBI Taxonomy" id="53326"/>
    <lineage>
        <taxon>Eukaryota</taxon>
        <taxon>Metazoa</taxon>
        <taxon>Ecdysozoa</taxon>
        <taxon>Nematoda</taxon>
        <taxon>Chromadorea</taxon>
        <taxon>Rhabditida</taxon>
        <taxon>Rhabditina</taxon>
        <taxon>Rhabditomorpha</taxon>
        <taxon>Strongyloidea</taxon>
        <taxon>Ancylostomatidae</taxon>
        <taxon>Ancylostomatinae</taxon>
        <taxon>Ancylostoma</taxon>
    </lineage>
</organism>
<feature type="region of interest" description="Disordered" evidence="1">
    <location>
        <begin position="49"/>
        <end position="72"/>
    </location>
</feature>
<keyword evidence="2" id="KW-0812">Transmembrane</keyword>
<feature type="transmembrane region" description="Helical" evidence="2">
    <location>
        <begin position="20"/>
        <end position="38"/>
    </location>
</feature>
<dbReference type="EMBL" id="JARK01001507">
    <property type="protein sequence ID" value="EYB94457.1"/>
    <property type="molecule type" value="Genomic_DNA"/>
</dbReference>
<dbReference type="AlphaFoldDB" id="A0A016SVM5"/>
<keyword evidence="4" id="KW-1185">Reference proteome</keyword>
<keyword evidence="2" id="KW-0472">Membrane</keyword>
<dbReference type="Proteomes" id="UP000024635">
    <property type="component" value="Unassembled WGS sequence"/>
</dbReference>
<evidence type="ECO:0000313" key="3">
    <source>
        <dbReference type="EMBL" id="EYB94457.1"/>
    </source>
</evidence>
<comment type="caution">
    <text evidence="3">The sequence shown here is derived from an EMBL/GenBank/DDBJ whole genome shotgun (WGS) entry which is preliminary data.</text>
</comment>
<reference evidence="4" key="1">
    <citation type="journal article" date="2015" name="Nat. Genet.">
        <title>The genome and transcriptome of the zoonotic hookworm Ancylostoma ceylanicum identify infection-specific gene families.</title>
        <authorList>
            <person name="Schwarz E.M."/>
            <person name="Hu Y."/>
            <person name="Antoshechkin I."/>
            <person name="Miller M.M."/>
            <person name="Sternberg P.W."/>
            <person name="Aroian R.V."/>
        </authorList>
    </citation>
    <scope>NUCLEOTIDE SEQUENCE</scope>
    <source>
        <strain evidence="4">HY135</strain>
    </source>
</reference>
<evidence type="ECO:0000256" key="2">
    <source>
        <dbReference type="SAM" id="Phobius"/>
    </source>
</evidence>
<accession>A0A016SVM5</accession>
<keyword evidence="2" id="KW-1133">Transmembrane helix</keyword>
<protein>
    <submittedName>
        <fullName evidence="3">Uncharacterized protein</fullName>
    </submittedName>
</protein>
<proteinExistence type="predicted"/>
<gene>
    <name evidence="3" type="primary">Acey_s0171.g303</name>
    <name evidence="3" type="ORF">Y032_0171g303</name>
</gene>
<evidence type="ECO:0000313" key="4">
    <source>
        <dbReference type="Proteomes" id="UP000024635"/>
    </source>
</evidence>